<protein>
    <submittedName>
        <fullName evidence="1 2">Uncharacterized protein</fullName>
    </submittedName>
</protein>
<dbReference type="STRING" id="3880.G7JH09"/>
<keyword evidence="3" id="KW-1185">Reference proteome</keyword>
<accession>G7JH09</accession>
<dbReference type="PANTHER" id="PTHR10809:SF119">
    <property type="entry name" value="VESICLE-ASSOCIATED PROTEIN 1-2-RELATED"/>
    <property type="match status" value="1"/>
</dbReference>
<dbReference type="InterPro" id="IPR016763">
    <property type="entry name" value="VAP"/>
</dbReference>
<dbReference type="GO" id="GO:0090158">
    <property type="term" value="P:endoplasmic reticulum membrane organization"/>
    <property type="evidence" value="ECO:0000318"/>
    <property type="project" value="GO_Central"/>
</dbReference>
<sequence length="132" mass="14736">MNFSVVTPTSTTPPCGASGISGHTSIECQLRSVVEIIEKINFVQNNQGMRLPQNFYKNPRNPLGETTPPSIQRVAQKSITMQAQKKAPPNMHCIDEFLIQSIVTRPGFLQDSGYKVEVCKLRVVFLSMTRKI</sequence>
<dbReference type="InterPro" id="IPR013783">
    <property type="entry name" value="Ig-like_fold"/>
</dbReference>
<organism evidence="1 3">
    <name type="scientific">Medicago truncatula</name>
    <name type="common">Barrel medic</name>
    <name type="synonym">Medicago tribuloides</name>
    <dbReference type="NCBI Taxonomy" id="3880"/>
    <lineage>
        <taxon>Eukaryota</taxon>
        <taxon>Viridiplantae</taxon>
        <taxon>Streptophyta</taxon>
        <taxon>Embryophyta</taxon>
        <taxon>Tracheophyta</taxon>
        <taxon>Spermatophyta</taxon>
        <taxon>Magnoliopsida</taxon>
        <taxon>eudicotyledons</taxon>
        <taxon>Gunneridae</taxon>
        <taxon>Pentapetalae</taxon>
        <taxon>rosids</taxon>
        <taxon>fabids</taxon>
        <taxon>Fabales</taxon>
        <taxon>Fabaceae</taxon>
        <taxon>Papilionoideae</taxon>
        <taxon>50 kb inversion clade</taxon>
        <taxon>NPAAA clade</taxon>
        <taxon>Hologalegina</taxon>
        <taxon>IRL clade</taxon>
        <taxon>Trifolieae</taxon>
        <taxon>Medicago</taxon>
    </lineage>
</organism>
<gene>
    <name evidence="1" type="ordered locus">MTR_4g026730</name>
</gene>
<dbReference type="GO" id="GO:0043495">
    <property type="term" value="F:protein-membrane adaptor activity"/>
    <property type="evidence" value="ECO:0000318"/>
    <property type="project" value="GO_Central"/>
</dbReference>
<reference evidence="1 3" key="1">
    <citation type="journal article" date="2011" name="Nature">
        <title>The Medicago genome provides insight into the evolution of rhizobial symbioses.</title>
        <authorList>
            <person name="Young N.D."/>
            <person name="Debelle F."/>
            <person name="Oldroyd G.E."/>
            <person name="Geurts R."/>
            <person name="Cannon S.B."/>
            <person name="Udvardi M.K."/>
            <person name="Benedito V.A."/>
            <person name="Mayer K.F."/>
            <person name="Gouzy J."/>
            <person name="Schoof H."/>
            <person name="Van de Peer Y."/>
            <person name="Proost S."/>
            <person name="Cook D.R."/>
            <person name="Meyers B.C."/>
            <person name="Spannagl M."/>
            <person name="Cheung F."/>
            <person name="De Mita S."/>
            <person name="Krishnakumar V."/>
            <person name="Gundlach H."/>
            <person name="Zhou S."/>
            <person name="Mudge J."/>
            <person name="Bharti A.K."/>
            <person name="Murray J.D."/>
            <person name="Naoumkina M.A."/>
            <person name="Rosen B."/>
            <person name="Silverstein K.A."/>
            <person name="Tang H."/>
            <person name="Rombauts S."/>
            <person name="Zhao P.X."/>
            <person name="Zhou P."/>
            <person name="Barbe V."/>
            <person name="Bardou P."/>
            <person name="Bechner M."/>
            <person name="Bellec A."/>
            <person name="Berger A."/>
            <person name="Berges H."/>
            <person name="Bidwell S."/>
            <person name="Bisseling T."/>
            <person name="Choisne N."/>
            <person name="Couloux A."/>
            <person name="Denny R."/>
            <person name="Deshpande S."/>
            <person name="Dai X."/>
            <person name="Doyle J.J."/>
            <person name="Dudez A.M."/>
            <person name="Farmer A.D."/>
            <person name="Fouteau S."/>
            <person name="Franken C."/>
            <person name="Gibelin C."/>
            <person name="Gish J."/>
            <person name="Goldstein S."/>
            <person name="Gonzalez A.J."/>
            <person name="Green P.J."/>
            <person name="Hallab A."/>
            <person name="Hartog M."/>
            <person name="Hua A."/>
            <person name="Humphray S.J."/>
            <person name="Jeong D.H."/>
            <person name="Jing Y."/>
            <person name="Jocker A."/>
            <person name="Kenton S.M."/>
            <person name="Kim D.J."/>
            <person name="Klee K."/>
            <person name="Lai H."/>
            <person name="Lang C."/>
            <person name="Lin S."/>
            <person name="Macmil S.L."/>
            <person name="Magdelenat G."/>
            <person name="Matthews L."/>
            <person name="McCorrison J."/>
            <person name="Monaghan E.L."/>
            <person name="Mun J.H."/>
            <person name="Najar F.Z."/>
            <person name="Nicholson C."/>
            <person name="Noirot C."/>
            <person name="O'Bleness M."/>
            <person name="Paule C.R."/>
            <person name="Poulain J."/>
            <person name="Prion F."/>
            <person name="Qin B."/>
            <person name="Qu C."/>
            <person name="Retzel E.F."/>
            <person name="Riddle C."/>
            <person name="Sallet E."/>
            <person name="Samain S."/>
            <person name="Samson N."/>
            <person name="Sanders I."/>
            <person name="Saurat O."/>
            <person name="Scarpelli C."/>
            <person name="Schiex T."/>
            <person name="Segurens B."/>
            <person name="Severin A.J."/>
            <person name="Sherrier D.J."/>
            <person name="Shi R."/>
            <person name="Sims S."/>
            <person name="Singer S.R."/>
            <person name="Sinharoy S."/>
            <person name="Sterck L."/>
            <person name="Viollet A."/>
            <person name="Wang B.B."/>
            <person name="Wang K."/>
            <person name="Wang M."/>
            <person name="Wang X."/>
            <person name="Warfsmann J."/>
            <person name="Weissenbach J."/>
            <person name="White D.D."/>
            <person name="White J.D."/>
            <person name="Wiley G.B."/>
            <person name="Wincker P."/>
            <person name="Xing Y."/>
            <person name="Yang L."/>
            <person name="Yao Z."/>
            <person name="Ying F."/>
            <person name="Zhai J."/>
            <person name="Zhou L."/>
            <person name="Zuber A."/>
            <person name="Denarie J."/>
            <person name="Dixon R.A."/>
            <person name="May G.D."/>
            <person name="Schwartz D.C."/>
            <person name="Rogers J."/>
            <person name="Quetier F."/>
            <person name="Town C.D."/>
            <person name="Roe B.A."/>
        </authorList>
    </citation>
    <scope>NUCLEOTIDE SEQUENCE [LARGE SCALE GENOMIC DNA]</scope>
    <source>
        <strain evidence="1">A17</strain>
        <strain evidence="2 3">cv. Jemalong A17</strain>
    </source>
</reference>
<reference evidence="1 3" key="2">
    <citation type="journal article" date="2014" name="BMC Genomics">
        <title>An improved genome release (version Mt4.0) for the model legume Medicago truncatula.</title>
        <authorList>
            <person name="Tang H."/>
            <person name="Krishnakumar V."/>
            <person name="Bidwell S."/>
            <person name="Rosen B."/>
            <person name="Chan A."/>
            <person name="Zhou S."/>
            <person name="Gentzbittel L."/>
            <person name="Childs K.L."/>
            <person name="Yandell M."/>
            <person name="Gundlach H."/>
            <person name="Mayer K.F."/>
            <person name="Schwartz D.C."/>
            <person name="Town C.D."/>
        </authorList>
    </citation>
    <scope>GENOME REANNOTATION</scope>
    <source>
        <strain evidence="2 3">cv. Jemalong A17</strain>
    </source>
</reference>
<dbReference type="EnsemblPlants" id="AES87412">
    <property type="protein sequence ID" value="AES87412"/>
    <property type="gene ID" value="MTR_4g026730"/>
</dbReference>
<dbReference type="GO" id="GO:0005789">
    <property type="term" value="C:endoplasmic reticulum membrane"/>
    <property type="evidence" value="ECO:0000318"/>
    <property type="project" value="GO_Central"/>
</dbReference>
<dbReference type="HOGENOM" id="CLU_1920204_0_0_1"/>
<reference evidence="2" key="3">
    <citation type="submission" date="2015-04" db="UniProtKB">
        <authorList>
            <consortium name="EnsemblPlants"/>
        </authorList>
    </citation>
    <scope>IDENTIFICATION</scope>
    <source>
        <strain evidence="2">cv. Jemalong A17</strain>
    </source>
</reference>
<name>G7JH09_MEDTR</name>
<dbReference type="PaxDb" id="3880-AES87412"/>
<evidence type="ECO:0000313" key="1">
    <source>
        <dbReference type="EMBL" id="AES87412.1"/>
    </source>
</evidence>
<dbReference type="Proteomes" id="UP000002051">
    <property type="component" value="Chromosome 4"/>
</dbReference>
<dbReference type="AlphaFoldDB" id="G7JH09"/>
<dbReference type="GO" id="GO:0005886">
    <property type="term" value="C:plasma membrane"/>
    <property type="evidence" value="ECO:0000318"/>
    <property type="project" value="GO_Central"/>
</dbReference>
<dbReference type="PANTHER" id="PTHR10809">
    <property type="entry name" value="VESICLE-ASSOCIATED MEMBRANE PROTEIN-ASSOCIATED PROTEIN"/>
    <property type="match status" value="1"/>
</dbReference>
<dbReference type="GO" id="GO:0061817">
    <property type="term" value="P:endoplasmic reticulum-plasma membrane tethering"/>
    <property type="evidence" value="ECO:0000318"/>
    <property type="project" value="GO_Central"/>
</dbReference>
<evidence type="ECO:0000313" key="2">
    <source>
        <dbReference type="EnsemblPlants" id="AES87412"/>
    </source>
</evidence>
<evidence type="ECO:0000313" key="3">
    <source>
        <dbReference type="Proteomes" id="UP000002051"/>
    </source>
</evidence>
<proteinExistence type="predicted"/>
<dbReference type="EMBL" id="CM001220">
    <property type="protein sequence ID" value="AES87412.1"/>
    <property type="molecule type" value="Genomic_DNA"/>
</dbReference>
<dbReference type="Gene3D" id="2.60.40.10">
    <property type="entry name" value="Immunoglobulins"/>
    <property type="match status" value="1"/>
</dbReference>